<gene>
    <name evidence="4" type="ORF">ILUMI_15077</name>
</gene>
<evidence type="ECO:0000259" key="3">
    <source>
        <dbReference type="Pfam" id="PF05225"/>
    </source>
</evidence>
<protein>
    <recommendedName>
        <fullName evidence="3">HTH psq-type domain-containing protein</fullName>
    </recommendedName>
</protein>
<dbReference type="Proteomes" id="UP000801492">
    <property type="component" value="Unassembled WGS sequence"/>
</dbReference>
<dbReference type="Pfam" id="PF05225">
    <property type="entry name" value="HTH_psq"/>
    <property type="match status" value="1"/>
</dbReference>
<evidence type="ECO:0000313" key="5">
    <source>
        <dbReference type="Proteomes" id="UP000801492"/>
    </source>
</evidence>
<dbReference type="GO" id="GO:0003677">
    <property type="term" value="F:DNA binding"/>
    <property type="evidence" value="ECO:0007669"/>
    <property type="project" value="InterPro"/>
</dbReference>
<keyword evidence="5" id="KW-1185">Reference proteome</keyword>
<dbReference type="InterPro" id="IPR005312">
    <property type="entry name" value="DUF1759"/>
</dbReference>
<proteinExistence type="predicted"/>
<feature type="region of interest" description="Disordered" evidence="2">
    <location>
        <begin position="171"/>
        <end position="192"/>
    </location>
</feature>
<evidence type="ECO:0000313" key="4">
    <source>
        <dbReference type="EMBL" id="KAF2891096.1"/>
    </source>
</evidence>
<feature type="domain" description="HTH psq-type" evidence="3">
    <location>
        <begin position="19"/>
        <end position="55"/>
    </location>
</feature>
<evidence type="ECO:0000256" key="1">
    <source>
        <dbReference type="ARBA" id="ARBA00004123"/>
    </source>
</evidence>
<name>A0A8K0CT00_IGNLU</name>
<comment type="subcellular location">
    <subcellularLocation>
        <location evidence="1">Nucleus</location>
    </subcellularLocation>
</comment>
<reference evidence="4" key="1">
    <citation type="submission" date="2019-08" db="EMBL/GenBank/DDBJ databases">
        <title>The genome of the North American firefly Photinus pyralis.</title>
        <authorList>
            <consortium name="Photinus pyralis genome working group"/>
            <person name="Fallon T.R."/>
            <person name="Sander Lower S.E."/>
            <person name="Weng J.-K."/>
        </authorList>
    </citation>
    <scope>NUCLEOTIDE SEQUENCE</scope>
    <source>
        <strain evidence="4">TRF0915ILg1</strain>
        <tissue evidence="4">Whole body</tissue>
    </source>
</reference>
<dbReference type="InterPro" id="IPR009057">
    <property type="entry name" value="Homeodomain-like_sf"/>
</dbReference>
<accession>A0A8K0CT00</accession>
<comment type="caution">
    <text evidence="4">The sequence shown here is derived from an EMBL/GenBank/DDBJ whole genome shotgun (WGS) entry which is preliminary data.</text>
</comment>
<dbReference type="OrthoDB" id="7444419at2759"/>
<organism evidence="4 5">
    <name type="scientific">Ignelater luminosus</name>
    <name type="common">Cucubano</name>
    <name type="synonym">Pyrophorus luminosus</name>
    <dbReference type="NCBI Taxonomy" id="2038154"/>
    <lineage>
        <taxon>Eukaryota</taxon>
        <taxon>Metazoa</taxon>
        <taxon>Ecdysozoa</taxon>
        <taxon>Arthropoda</taxon>
        <taxon>Hexapoda</taxon>
        <taxon>Insecta</taxon>
        <taxon>Pterygota</taxon>
        <taxon>Neoptera</taxon>
        <taxon>Endopterygota</taxon>
        <taxon>Coleoptera</taxon>
        <taxon>Polyphaga</taxon>
        <taxon>Elateriformia</taxon>
        <taxon>Elateroidea</taxon>
        <taxon>Elateridae</taxon>
        <taxon>Agrypninae</taxon>
        <taxon>Pyrophorini</taxon>
        <taxon>Ignelater</taxon>
    </lineage>
</organism>
<dbReference type="GO" id="GO:0005634">
    <property type="term" value="C:nucleus"/>
    <property type="evidence" value="ECO:0007669"/>
    <property type="project" value="UniProtKB-SubCell"/>
</dbReference>
<dbReference type="SUPFAM" id="SSF46689">
    <property type="entry name" value="Homeodomain-like"/>
    <property type="match status" value="1"/>
</dbReference>
<dbReference type="Pfam" id="PF03564">
    <property type="entry name" value="DUF1759"/>
    <property type="match status" value="1"/>
</dbReference>
<dbReference type="Gene3D" id="1.10.10.60">
    <property type="entry name" value="Homeodomain-like"/>
    <property type="match status" value="1"/>
</dbReference>
<dbReference type="EMBL" id="VTPC01038995">
    <property type="protein sequence ID" value="KAF2891096.1"/>
    <property type="molecule type" value="Genomic_DNA"/>
</dbReference>
<dbReference type="AlphaFoldDB" id="A0A8K0CT00"/>
<dbReference type="InterPro" id="IPR007889">
    <property type="entry name" value="HTH_Psq"/>
</dbReference>
<evidence type="ECO:0000256" key="2">
    <source>
        <dbReference type="SAM" id="MobiDB-lite"/>
    </source>
</evidence>
<sequence>MTVFYIVDATKLPKKDTLENLEKATESVRNNVLTLGKAASAYSVPKSTLHDHLKKEVIQQPKCGRKTIFSEQQKRNWNNISSNAVNNIEKAASGFQAAGILPLNPNKFDDQLLDVTSSPQLPSSNRNSQIEVTAEAQITSPSNLPRLETSTKHSIIITSSPMKNILEETEQKKQVKEQNLEKTESKTETKNKNKKELAKRLENLGLIWDDFNACQLRIETIGNDETQAEHRTTFENSYFDNVARVEQYMANSRLQNNITETTSSNSAILIHSNVLNNVKLPTLKLIEFKEAHTESTQFIDSSNALEHNNPTLSNIQKFLYLKSCLKVEPLQVISSVQVTDSNYSTALDLLRERYENKRVIVNNQVKRIVEAPALHKESANGLRRLLDEFLTNTCGLKNLGEQIENWGSILIYLISSKLYSATKKSLETVLED</sequence>